<dbReference type="PROSITE" id="PS50076">
    <property type="entry name" value="DNAJ_2"/>
    <property type="match status" value="1"/>
</dbReference>
<feature type="compositionally biased region" description="Low complexity" evidence="1">
    <location>
        <begin position="138"/>
        <end position="149"/>
    </location>
</feature>
<organism evidence="3 4">
    <name type="scientific">Rubroshorea leprosula</name>
    <dbReference type="NCBI Taxonomy" id="152421"/>
    <lineage>
        <taxon>Eukaryota</taxon>
        <taxon>Viridiplantae</taxon>
        <taxon>Streptophyta</taxon>
        <taxon>Embryophyta</taxon>
        <taxon>Tracheophyta</taxon>
        <taxon>Spermatophyta</taxon>
        <taxon>Magnoliopsida</taxon>
        <taxon>eudicotyledons</taxon>
        <taxon>Gunneridae</taxon>
        <taxon>Pentapetalae</taxon>
        <taxon>rosids</taxon>
        <taxon>malvids</taxon>
        <taxon>Malvales</taxon>
        <taxon>Dipterocarpaceae</taxon>
        <taxon>Rubroshorea</taxon>
    </lineage>
</organism>
<reference evidence="3 4" key="1">
    <citation type="journal article" date="2021" name="Commun. Biol.">
        <title>The genome of Shorea leprosula (Dipterocarpaceae) highlights the ecological relevance of drought in aseasonal tropical rainforests.</title>
        <authorList>
            <person name="Ng K.K.S."/>
            <person name="Kobayashi M.J."/>
            <person name="Fawcett J.A."/>
            <person name="Hatakeyama M."/>
            <person name="Paape T."/>
            <person name="Ng C.H."/>
            <person name="Ang C.C."/>
            <person name="Tnah L.H."/>
            <person name="Lee C.T."/>
            <person name="Nishiyama T."/>
            <person name="Sese J."/>
            <person name="O'Brien M.J."/>
            <person name="Copetti D."/>
            <person name="Mohd Noor M.I."/>
            <person name="Ong R.C."/>
            <person name="Putra M."/>
            <person name="Sireger I.Z."/>
            <person name="Indrioko S."/>
            <person name="Kosugi Y."/>
            <person name="Izuno A."/>
            <person name="Isagi Y."/>
            <person name="Lee S.L."/>
            <person name="Shimizu K.K."/>
        </authorList>
    </citation>
    <scope>NUCLEOTIDE SEQUENCE [LARGE SCALE GENOMIC DNA]</scope>
    <source>
        <strain evidence="3">214</strain>
    </source>
</reference>
<dbReference type="Pfam" id="PF00226">
    <property type="entry name" value="DnaJ"/>
    <property type="match status" value="1"/>
</dbReference>
<dbReference type="Proteomes" id="UP001054252">
    <property type="component" value="Unassembled WGS sequence"/>
</dbReference>
<dbReference type="CDD" id="cd06257">
    <property type="entry name" value="DnaJ"/>
    <property type="match status" value="1"/>
</dbReference>
<dbReference type="AlphaFoldDB" id="A0AAV5LPE7"/>
<feature type="region of interest" description="Disordered" evidence="1">
    <location>
        <begin position="168"/>
        <end position="187"/>
    </location>
</feature>
<feature type="compositionally biased region" description="Low complexity" evidence="1">
    <location>
        <begin position="172"/>
        <end position="182"/>
    </location>
</feature>
<dbReference type="Gene3D" id="1.10.287.110">
    <property type="entry name" value="DnaJ domain"/>
    <property type="match status" value="1"/>
</dbReference>
<dbReference type="PANTHER" id="PTHR45089">
    <property type="entry name" value="DNAJ HEAT SHOCK AMINO-TERMINAL DOMAIN PROTEIN-RELATED"/>
    <property type="match status" value="1"/>
</dbReference>
<feature type="region of interest" description="Disordered" evidence="1">
    <location>
        <begin position="266"/>
        <end position="414"/>
    </location>
</feature>
<dbReference type="EMBL" id="BPVZ01000132">
    <property type="protein sequence ID" value="GKV39047.1"/>
    <property type="molecule type" value="Genomic_DNA"/>
</dbReference>
<feature type="region of interest" description="Disordered" evidence="1">
    <location>
        <begin position="232"/>
        <end position="251"/>
    </location>
</feature>
<evidence type="ECO:0000313" key="3">
    <source>
        <dbReference type="EMBL" id="GKV39047.1"/>
    </source>
</evidence>
<accession>A0AAV5LPE7</accession>
<dbReference type="SMART" id="SM00271">
    <property type="entry name" value="DnaJ"/>
    <property type="match status" value="1"/>
</dbReference>
<evidence type="ECO:0000313" key="4">
    <source>
        <dbReference type="Proteomes" id="UP001054252"/>
    </source>
</evidence>
<feature type="region of interest" description="Disordered" evidence="1">
    <location>
        <begin position="137"/>
        <end position="156"/>
    </location>
</feature>
<feature type="compositionally biased region" description="Basic and acidic residues" evidence="1">
    <location>
        <begin position="317"/>
        <end position="352"/>
    </location>
</feature>
<dbReference type="PANTHER" id="PTHR45089:SF24">
    <property type="entry name" value="DNAJ HEAT SHOCK N-TERMINAL DOMAIN-CONTAINING PROTEIN"/>
    <property type="match status" value="1"/>
</dbReference>
<keyword evidence="4" id="KW-1185">Reference proteome</keyword>
<feature type="domain" description="J" evidence="2">
    <location>
        <begin position="67"/>
        <end position="131"/>
    </location>
</feature>
<gene>
    <name evidence="3" type="ORF">SLEP1_g46876</name>
</gene>
<comment type="caution">
    <text evidence="3">The sequence shown here is derived from an EMBL/GenBank/DDBJ whole genome shotgun (WGS) entry which is preliminary data.</text>
</comment>
<protein>
    <recommendedName>
        <fullName evidence="2">J domain-containing protein</fullName>
    </recommendedName>
</protein>
<dbReference type="Pfam" id="PF11926">
    <property type="entry name" value="DUF3444"/>
    <property type="match status" value="2"/>
</dbReference>
<sequence>MECNKEEAIRAKEIAEKRMMNKDFHGALKIGLKAQQLYHDLENISQMLMACEVHCAAEKKIFGNEMDWYDILKIEQTADEATIKKQYRKFALLLHPDKNKFPGAEAAFKLIGEAQRVLLDQSKRSAYDMKHRVTLGKPAPTAAARQPQRSSWNPHVTAQTKFRTNLPGSIRQQKQPQQQSQQAHSNGRPTFWTKCPFCTVKYQYYTDILHRTLRCQTCDKSFIAYNLGAAPQATDASQPKAPQRKDVQNQGAQNVKQGFHANLHTENSKAASSSKAAHDSCVGTGDANDKRGRKRPVECSESCHTESSSGSEDDILIDERSNVQAGKDVKCPRENLRRSVRHKQEVSYRENLSDDEDLVNPPKRAKGSSSSNATEEDGDTPKEETHEINNLANGKKEAKKVFGQETTKEGDPKKCSEACADGGKMNFNADSKSNLSPQSSQEPDIYLYPDPDFNDFDKDRKEAGFAVGQIWAAYDTLDAMPRFYVRIRKVFSPGFKLRITWLEPDPDDVNEIKWVDEGLPVSCGKFRYGNSENTENRLMFSHLMRCDNGARRDTFKVFPRKGETWALFKNWDIKWNSDAGSNRKFEYQFVEILSEYDDGAGILVACLVKVKGFVSLFCRMVEDGIDAFQIPPSKLFRFSHRVPSFKLTGMERKGVPKGSFELDPASLATNLEEIVVPKELHSRSPGKVKRKMGSEKIAPVNHDEVKQTDPDLESYSANNATEDHSSSSASSPEIIEYPDPEFYSFDDEKSQEKFRVGQIWSLYCDEDGLPKYYGQIIKIESNPVFKLYVRWFCACPSQEMIHWHDKDMLICCGRFKLKKGSSEVDVYTNTSFFSHQLKAEDAGRKNEYKILPRKGEVWALYKNWTAEIKLSDLGSCEYDVVEVLDESDSWIKVIILERVNGFSSVFKAQLKGRTYVTVEIPRVELLRFSHQIPSFRLTEERGGSLRGFWELDAAALPLGYFS</sequence>
<dbReference type="InterPro" id="IPR001623">
    <property type="entry name" value="DnaJ_domain"/>
</dbReference>
<dbReference type="InterPro" id="IPR024593">
    <property type="entry name" value="DUF3444"/>
</dbReference>
<evidence type="ECO:0000256" key="1">
    <source>
        <dbReference type="SAM" id="MobiDB-lite"/>
    </source>
</evidence>
<name>A0AAV5LPE7_9ROSI</name>
<dbReference type="InterPro" id="IPR036869">
    <property type="entry name" value="J_dom_sf"/>
</dbReference>
<feature type="compositionally biased region" description="Basic and acidic residues" evidence="1">
    <location>
        <begin position="287"/>
        <end position="304"/>
    </location>
</feature>
<proteinExistence type="predicted"/>
<feature type="compositionally biased region" description="Basic and acidic residues" evidence="1">
    <location>
        <begin position="394"/>
        <end position="414"/>
    </location>
</feature>
<evidence type="ECO:0000259" key="2">
    <source>
        <dbReference type="PROSITE" id="PS50076"/>
    </source>
</evidence>
<dbReference type="PRINTS" id="PR00625">
    <property type="entry name" value="JDOMAIN"/>
</dbReference>
<feature type="region of interest" description="Disordered" evidence="1">
    <location>
        <begin position="682"/>
        <end position="735"/>
    </location>
</feature>
<dbReference type="SUPFAM" id="SSF46565">
    <property type="entry name" value="Chaperone J-domain"/>
    <property type="match status" value="1"/>
</dbReference>